<gene>
    <name evidence="1" type="ORF">ANN_11872</name>
</gene>
<accession>A0ABQ8T7R5</accession>
<comment type="caution">
    <text evidence="1">The sequence shown here is derived from an EMBL/GenBank/DDBJ whole genome shotgun (WGS) entry which is preliminary data.</text>
</comment>
<reference evidence="1 2" key="1">
    <citation type="journal article" date="2022" name="Allergy">
        <title>Genome assembly and annotation of Periplaneta americana reveal a comprehensive cockroach allergen profile.</title>
        <authorList>
            <person name="Wang L."/>
            <person name="Xiong Q."/>
            <person name="Saelim N."/>
            <person name="Wang L."/>
            <person name="Nong W."/>
            <person name="Wan A.T."/>
            <person name="Shi M."/>
            <person name="Liu X."/>
            <person name="Cao Q."/>
            <person name="Hui J.H.L."/>
            <person name="Sookrung N."/>
            <person name="Leung T.F."/>
            <person name="Tungtrongchitr A."/>
            <person name="Tsui S.K.W."/>
        </authorList>
    </citation>
    <scope>NUCLEOTIDE SEQUENCE [LARGE SCALE GENOMIC DNA]</scope>
    <source>
        <strain evidence="1">PWHHKU_190912</strain>
    </source>
</reference>
<evidence type="ECO:0000313" key="2">
    <source>
        <dbReference type="Proteomes" id="UP001148838"/>
    </source>
</evidence>
<proteinExistence type="predicted"/>
<keyword evidence="2" id="KW-1185">Reference proteome</keyword>
<dbReference type="EMBL" id="JAJSOF020000015">
    <property type="protein sequence ID" value="KAJ4442008.1"/>
    <property type="molecule type" value="Genomic_DNA"/>
</dbReference>
<sequence>MDEETKQHYQVEISNRFGSLASSDEVEEELDVDSEWENIRDNIKIAAEQSIGRDESHSEPNPGCRRDGQFVPVLMIFFIDSTHQIVIDQRWLTGMLLVMHRDAALFELPNPSPDHSITNGIITIHLTKLTMDVSWFDVSRIQEMDQTASHSRRGARSL</sequence>
<name>A0ABQ8T7R5_PERAM</name>
<organism evidence="1 2">
    <name type="scientific">Periplaneta americana</name>
    <name type="common">American cockroach</name>
    <name type="synonym">Blatta americana</name>
    <dbReference type="NCBI Taxonomy" id="6978"/>
    <lineage>
        <taxon>Eukaryota</taxon>
        <taxon>Metazoa</taxon>
        <taxon>Ecdysozoa</taxon>
        <taxon>Arthropoda</taxon>
        <taxon>Hexapoda</taxon>
        <taxon>Insecta</taxon>
        <taxon>Pterygota</taxon>
        <taxon>Neoptera</taxon>
        <taxon>Polyneoptera</taxon>
        <taxon>Dictyoptera</taxon>
        <taxon>Blattodea</taxon>
        <taxon>Blattoidea</taxon>
        <taxon>Blattidae</taxon>
        <taxon>Blattinae</taxon>
        <taxon>Periplaneta</taxon>
    </lineage>
</organism>
<dbReference type="Proteomes" id="UP001148838">
    <property type="component" value="Unassembled WGS sequence"/>
</dbReference>
<protein>
    <submittedName>
        <fullName evidence="1">Uncharacterized protein</fullName>
    </submittedName>
</protein>
<evidence type="ECO:0000313" key="1">
    <source>
        <dbReference type="EMBL" id="KAJ4442008.1"/>
    </source>
</evidence>